<protein>
    <submittedName>
        <fullName evidence="1">Uncharacterized protein</fullName>
    </submittedName>
</protein>
<dbReference type="EMBL" id="QKWH01000003">
    <property type="protein sequence ID" value="PZR53741.1"/>
    <property type="molecule type" value="Genomic_DNA"/>
</dbReference>
<dbReference type="Proteomes" id="UP000248783">
    <property type="component" value="Unassembled WGS sequence"/>
</dbReference>
<dbReference type="AlphaFoldDB" id="A0A2W5YGC3"/>
<evidence type="ECO:0000313" key="1">
    <source>
        <dbReference type="EMBL" id="PZR53741.1"/>
    </source>
</evidence>
<reference evidence="1 2" key="1">
    <citation type="submission" date="2018-06" db="EMBL/GenBank/DDBJ databases">
        <title>Whole genome sequencing of a novel hydrocarbon degrading bacterial strain, PW21 isolated from oil contaminated produced water sample.</title>
        <authorList>
            <person name="Nagkirti P."/>
            <person name="Shaikh A."/>
            <person name="Gowdaman V."/>
            <person name="Engineer A.E."/>
            <person name="Dagar S."/>
            <person name="Dhakephalkar P.K."/>
        </authorList>
    </citation>
    <scope>NUCLEOTIDE SEQUENCE [LARGE SCALE GENOMIC DNA]</scope>
    <source>
        <strain evidence="1 2">PW21</strain>
    </source>
</reference>
<evidence type="ECO:0000313" key="2">
    <source>
        <dbReference type="Proteomes" id="UP000248783"/>
    </source>
</evidence>
<sequence length="259" mass="28625">MKPRHGWRPLLGTGEVRLTGERPALRTRGGRFLRLHDVPAPAPVARTRYLHRVRQAVLALEEAEHARRWPPGRRRVLVLGHDRLARALTAALRGAGADVRRSTARAGTALLTSVDVVVDVRDTPHRPEEDSALDPLPSTGTALLRGRREGARMLLYPLAVDGTEATADQVRRRRLAASPAASELASWLARPHRRRRLRAAAVSLTVARCLAVLEDWAAGRPAVAEHRRLLRTIGEDLRETTHTVLGFDEPAPHPQGGRR</sequence>
<accession>A0A2W5YGC3</accession>
<dbReference type="RefSeq" id="WP_111250408.1">
    <property type="nucleotide sequence ID" value="NZ_QKWH01000003.1"/>
</dbReference>
<comment type="caution">
    <text evidence="1">The sequence shown here is derived from an EMBL/GenBank/DDBJ whole genome shotgun (WGS) entry which is preliminary data.</text>
</comment>
<proteinExistence type="predicted"/>
<gene>
    <name evidence="1" type="ORF">DNL40_06355</name>
</gene>
<organism evidence="1 2">
    <name type="scientific">Xylanimonas oleitrophica</name>
    <dbReference type="NCBI Taxonomy" id="2607479"/>
    <lineage>
        <taxon>Bacteria</taxon>
        <taxon>Bacillati</taxon>
        <taxon>Actinomycetota</taxon>
        <taxon>Actinomycetes</taxon>
        <taxon>Micrococcales</taxon>
        <taxon>Promicromonosporaceae</taxon>
        <taxon>Xylanimonas</taxon>
    </lineage>
</organism>
<keyword evidence="2" id="KW-1185">Reference proteome</keyword>
<name>A0A2W5YGC3_9MICO</name>